<feature type="region of interest" description="Disordered" evidence="1">
    <location>
        <begin position="34"/>
        <end position="57"/>
    </location>
</feature>
<evidence type="ECO:0000313" key="3">
    <source>
        <dbReference type="Proteomes" id="UP000009149"/>
    </source>
</evidence>
<protein>
    <submittedName>
        <fullName evidence="2">Uncharacterized protein</fullName>
    </submittedName>
</protein>
<name>B3DXK1_METI4</name>
<organism evidence="2 3">
    <name type="scientific">Methylacidiphilum infernorum (isolate V4)</name>
    <name type="common">Methylokorus infernorum (strain V4)</name>
    <dbReference type="NCBI Taxonomy" id="481448"/>
    <lineage>
        <taxon>Bacteria</taxon>
        <taxon>Pseudomonadati</taxon>
        <taxon>Verrucomicrobiota</taxon>
        <taxon>Methylacidiphilae</taxon>
        <taxon>Methylacidiphilales</taxon>
        <taxon>Methylacidiphilaceae</taxon>
        <taxon>Methylacidiphilum (ex Ratnadevi et al. 2023)</taxon>
    </lineage>
</organism>
<dbReference type="EMBL" id="CP000975">
    <property type="protein sequence ID" value="ACD82235.1"/>
    <property type="molecule type" value="Genomic_DNA"/>
</dbReference>
<gene>
    <name evidence="2" type="ordered locus">Minf_0175</name>
</gene>
<reference evidence="2 3" key="1">
    <citation type="journal article" date="2008" name="Biol. Direct">
        <title>Complete genome sequence of the extremely acidophilic methanotroph isolate V4, Methylacidiphilum infernorum, a representative of the bacterial phylum Verrucomicrobia.</title>
        <authorList>
            <person name="Hou S."/>
            <person name="Makarova K.S."/>
            <person name="Saw J.H."/>
            <person name="Senin P."/>
            <person name="Ly B.V."/>
            <person name="Zhou Z."/>
            <person name="Ren Y."/>
            <person name="Wang J."/>
            <person name="Galperin M.Y."/>
            <person name="Omelchenko M.V."/>
            <person name="Wolf Y.I."/>
            <person name="Yutin N."/>
            <person name="Koonin E.V."/>
            <person name="Stott M.B."/>
            <person name="Mountain B.W."/>
            <person name="Crowe M.A."/>
            <person name="Smirnova A.V."/>
            <person name="Dunfield P.F."/>
            <person name="Feng L."/>
            <person name="Wang L."/>
            <person name="Alam M."/>
        </authorList>
    </citation>
    <scope>NUCLEOTIDE SEQUENCE [LARGE SCALE GENOMIC DNA]</scope>
    <source>
        <strain evidence="3">Isolate V4</strain>
    </source>
</reference>
<dbReference type="AlphaFoldDB" id="B3DXK1"/>
<sequence>MFYHEILPVLSNELLDGKRRANPYCPSFPDDIGRKNWTTRPTPSQRGFFRSRTQNSY</sequence>
<proteinExistence type="predicted"/>
<dbReference type="Proteomes" id="UP000009149">
    <property type="component" value="Chromosome"/>
</dbReference>
<dbReference type="KEGG" id="min:Minf_0175"/>
<evidence type="ECO:0000313" key="2">
    <source>
        <dbReference type="EMBL" id="ACD82235.1"/>
    </source>
</evidence>
<evidence type="ECO:0000256" key="1">
    <source>
        <dbReference type="SAM" id="MobiDB-lite"/>
    </source>
</evidence>
<accession>B3DXK1</accession>
<feature type="compositionally biased region" description="Polar residues" evidence="1">
    <location>
        <begin position="36"/>
        <end position="57"/>
    </location>
</feature>
<dbReference type="HOGENOM" id="CLU_2991526_0_0_0"/>
<dbReference type="STRING" id="481448.Minf_0175"/>